<evidence type="ECO:0000313" key="1">
    <source>
        <dbReference type="EMBL" id="QDG50509.1"/>
    </source>
</evidence>
<accession>A0A4Y6PQW3</accession>
<evidence type="ECO:0000313" key="2">
    <source>
        <dbReference type="Proteomes" id="UP000315995"/>
    </source>
</evidence>
<dbReference type="Gene3D" id="1.10.1220.160">
    <property type="entry name" value="DNA sulphur modification protein DndE"/>
    <property type="match status" value="1"/>
</dbReference>
<dbReference type="OrthoDB" id="512647at2"/>
<dbReference type="Proteomes" id="UP000315995">
    <property type="component" value="Chromosome"/>
</dbReference>
<name>A0A4Y6PQW3_PERCE</name>
<reference evidence="1 2" key="1">
    <citation type="submission" date="2019-06" db="EMBL/GenBank/DDBJ databases">
        <title>Persicimonas caeni gen. nov., sp. nov., a predatory bacterium isolated from solar saltern.</title>
        <authorList>
            <person name="Wang S."/>
        </authorList>
    </citation>
    <scope>NUCLEOTIDE SEQUENCE [LARGE SCALE GENOMIC DNA]</scope>
    <source>
        <strain evidence="1 2">YN101</strain>
    </source>
</reference>
<dbReference type="InterPro" id="IPR014969">
    <property type="entry name" value="DNA_S_DndE"/>
</dbReference>
<dbReference type="REBASE" id="344741">
    <property type="entry name" value="M.BspYN101DndEP"/>
</dbReference>
<dbReference type="Pfam" id="PF08870">
    <property type="entry name" value="DndE"/>
    <property type="match status" value="1"/>
</dbReference>
<protein>
    <submittedName>
        <fullName evidence="1">DNA sulfur modification protein DndE</fullName>
    </submittedName>
</protein>
<dbReference type="InterPro" id="IPR038472">
    <property type="entry name" value="DndE_sf"/>
</dbReference>
<dbReference type="RefSeq" id="WP_141197001.1">
    <property type="nucleotide sequence ID" value="NZ_CP041186.1"/>
</dbReference>
<dbReference type="NCBIfam" id="TIGR03184">
    <property type="entry name" value="DNA_S_dndE"/>
    <property type="match status" value="1"/>
</dbReference>
<keyword evidence="2" id="KW-1185">Reference proteome</keyword>
<dbReference type="AlphaFoldDB" id="A0A4Y6PQW3"/>
<accession>A0A5B8Y1G3</accession>
<sequence length="127" mass="14589">MSIDRIHISERGRHELIVLKRRTGLRQWNHLCRWALCVSLADPTTPPDVDLGATGVELTWQTFGGAEADIYEAMFRMRCHRDGVDPADRSRIFHLHLHRGIARLYAVKEVRSMADFIEVARKLCSHG</sequence>
<organism evidence="1 2">
    <name type="scientific">Persicimonas caeni</name>
    <dbReference type="NCBI Taxonomy" id="2292766"/>
    <lineage>
        <taxon>Bacteria</taxon>
        <taxon>Deltaproteobacteria</taxon>
        <taxon>Bradymonadales</taxon>
        <taxon>Bradymonadaceae</taxon>
        <taxon>Persicimonas</taxon>
    </lineage>
</organism>
<gene>
    <name evidence="1" type="primary">dndE</name>
    <name evidence="1" type="ORF">FIV42_07115</name>
</gene>
<dbReference type="EMBL" id="CP041186">
    <property type="protein sequence ID" value="QDG50509.1"/>
    <property type="molecule type" value="Genomic_DNA"/>
</dbReference>
<proteinExistence type="predicted"/>